<dbReference type="WBParaSite" id="ACRNAN_Path_285.g1077.t1">
    <property type="protein sequence ID" value="ACRNAN_Path_285.g1077.t1"/>
    <property type="gene ID" value="ACRNAN_Path_285.g1077"/>
</dbReference>
<organism evidence="1 2">
    <name type="scientific">Acrobeloides nanus</name>
    <dbReference type="NCBI Taxonomy" id="290746"/>
    <lineage>
        <taxon>Eukaryota</taxon>
        <taxon>Metazoa</taxon>
        <taxon>Ecdysozoa</taxon>
        <taxon>Nematoda</taxon>
        <taxon>Chromadorea</taxon>
        <taxon>Rhabditida</taxon>
        <taxon>Tylenchina</taxon>
        <taxon>Cephalobomorpha</taxon>
        <taxon>Cephaloboidea</taxon>
        <taxon>Cephalobidae</taxon>
        <taxon>Acrobeloides</taxon>
    </lineage>
</organism>
<dbReference type="AlphaFoldDB" id="A0A914C4R3"/>
<protein>
    <submittedName>
        <fullName evidence="2">Nuclear transport factor 2 family protein</fullName>
    </submittedName>
</protein>
<dbReference type="Proteomes" id="UP000887540">
    <property type="component" value="Unplaced"/>
</dbReference>
<sequence>MVLSQKDVDQLLKDLQDNFAAAFATGDASKVAAFYEPNAVIIHTGQKVYFGIGAGNGEYLIQRGFFEMNLTGHVKHPYEQIFKRQSDGHYLITRDEFDM</sequence>
<name>A0A914C4R3_9BILA</name>
<evidence type="ECO:0000313" key="1">
    <source>
        <dbReference type="Proteomes" id="UP000887540"/>
    </source>
</evidence>
<dbReference type="InterPro" id="IPR032710">
    <property type="entry name" value="NTF2-like_dom_sf"/>
</dbReference>
<keyword evidence="1" id="KW-1185">Reference proteome</keyword>
<reference evidence="2" key="1">
    <citation type="submission" date="2022-11" db="UniProtKB">
        <authorList>
            <consortium name="WormBaseParasite"/>
        </authorList>
    </citation>
    <scope>IDENTIFICATION</scope>
</reference>
<evidence type="ECO:0000313" key="2">
    <source>
        <dbReference type="WBParaSite" id="ACRNAN_Path_285.g1077.t1"/>
    </source>
</evidence>
<dbReference type="Gene3D" id="3.10.450.50">
    <property type="match status" value="1"/>
</dbReference>
<proteinExistence type="predicted"/>
<dbReference type="SUPFAM" id="SSF54427">
    <property type="entry name" value="NTF2-like"/>
    <property type="match status" value="1"/>
</dbReference>
<accession>A0A914C4R3</accession>